<accession>A0A2T8KNF3</accession>
<sequence>MQGPMAMAMPLPLQMAAMAKELTRRRTAPAGTAGAATSATAMATTAAATVTGGARGARRPPPTLGSFLLGRRLPAQGQRRGRGSRRPPASCSLEPPLAGWFGLSLKCETSTYSRRRLFYSNFSDRVKILKFIVLYEG</sequence>
<dbReference type="Gramene" id="PVH63639">
    <property type="protein sequence ID" value="PVH63639"/>
    <property type="gene ID" value="PAHAL_2G075000"/>
</dbReference>
<evidence type="ECO:0000256" key="1">
    <source>
        <dbReference type="SAM" id="MobiDB-lite"/>
    </source>
</evidence>
<name>A0A2T8KNF3_9POAL</name>
<evidence type="ECO:0000313" key="2">
    <source>
        <dbReference type="EMBL" id="PVH63639.1"/>
    </source>
</evidence>
<reference evidence="2" key="1">
    <citation type="submission" date="2018-04" db="EMBL/GenBank/DDBJ databases">
        <title>WGS assembly of Panicum hallii.</title>
        <authorList>
            <person name="Lovell J."/>
            <person name="Jenkins J."/>
            <person name="Lowry D."/>
            <person name="Mamidi S."/>
            <person name="Sreedasyam A."/>
            <person name="Weng X."/>
            <person name="Barry K."/>
            <person name="Bonette J."/>
            <person name="Campitelli B."/>
            <person name="Daum C."/>
            <person name="Gordon S."/>
            <person name="Gould B."/>
            <person name="Lipzen A."/>
            <person name="Macqueen A."/>
            <person name="Palacio-Mejia J."/>
            <person name="Plott C."/>
            <person name="Shakirov E."/>
            <person name="Shu S."/>
            <person name="Yoshinaga Y."/>
            <person name="Zane M."/>
            <person name="Rokhsar D."/>
            <person name="Grimwood J."/>
            <person name="Schmutz J."/>
            <person name="Juenger T."/>
        </authorList>
    </citation>
    <scope>NUCLEOTIDE SEQUENCE [LARGE SCALE GENOMIC DNA]</scope>
    <source>
        <strain evidence="2">FIL2</strain>
    </source>
</reference>
<gene>
    <name evidence="2" type="ORF">PAHAL_2G075000</name>
</gene>
<organism evidence="2">
    <name type="scientific">Panicum hallii</name>
    <dbReference type="NCBI Taxonomy" id="206008"/>
    <lineage>
        <taxon>Eukaryota</taxon>
        <taxon>Viridiplantae</taxon>
        <taxon>Streptophyta</taxon>
        <taxon>Embryophyta</taxon>
        <taxon>Tracheophyta</taxon>
        <taxon>Spermatophyta</taxon>
        <taxon>Magnoliopsida</taxon>
        <taxon>Liliopsida</taxon>
        <taxon>Poales</taxon>
        <taxon>Poaceae</taxon>
        <taxon>PACMAD clade</taxon>
        <taxon>Panicoideae</taxon>
        <taxon>Panicodae</taxon>
        <taxon>Paniceae</taxon>
        <taxon>Panicinae</taxon>
        <taxon>Panicum</taxon>
        <taxon>Panicum sect. Panicum</taxon>
    </lineage>
</organism>
<proteinExistence type="predicted"/>
<dbReference type="AlphaFoldDB" id="A0A2T8KNF3"/>
<dbReference type="Proteomes" id="UP000243499">
    <property type="component" value="Chromosome 2"/>
</dbReference>
<dbReference type="EMBL" id="CM008047">
    <property type="protein sequence ID" value="PVH63639.1"/>
    <property type="molecule type" value="Genomic_DNA"/>
</dbReference>
<protein>
    <submittedName>
        <fullName evidence="2">Uncharacterized protein</fullName>
    </submittedName>
</protein>
<feature type="region of interest" description="Disordered" evidence="1">
    <location>
        <begin position="49"/>
        <end position="91"/>
    </location>
</feature>